<dbReference type="InterPro" id="IPR001680">
    <property type="entry name" value="WD40_rpt"/>
</dbReference>
<dbReference type="InterPro" id="IPR019775">
    <property type="entry name" value="WD40_repeat_CS"/>
</dbReference>
<feature type="region of interest" description="Disordered" evidence="4">
    <location>
        <begin position="1138"/>
        <end position="1167"/>
    </location>
</feature>
<keyword evidence="1 3" id="KW-0853">WD repeat</keyword>
<feature type="region of interest" description="Disordered" evidence="4">
    <location>
        <begin position="247"/>
        <end position="270"/>
    </location>
</feature>
<dbReference type="Proteomes" id="UP001195483">
    <property type="component" value="Unassembled WGS sequence"/>
</dbReference>
<evidence type="ECO:0000256" key="1">
    <source>
        <dbReference type="ARBA" id="ARBA00022574"/>
    </source>
</evidence>
<evidence type="ECO:0000256" key="2">
    <source>
        <dbReference type="ARBA" id="ARBA00022737"/>
    </source>
</evidence>
<evidence type="ECO:0000313" key="9">
    <source>
        <dbReference type="Proteomes" id="UP001195483"/>
    </source>
</evidence>
<reference evidence="8" key="1">
    <citation type="journal article" date="2021" name="Genome Biol. Evol.">
        <title>A High-Quality Reference Genome for a Parasitic Bivalve with Doubly Uniparental Inheritance (Bivalvia: Unionida).</title>
        <authorList>
            <person name="Smith C.H."/>
        </authorList>
    </citation>
    <scope>NUCLEOTIDE SEQUENCE</scope>
    <source>
        <strain evidence="8">CHS0354</strain>
    </source>
</reference>
<dbReference type="InterPro" id="IPR015943">
    <property type="entry name" value="WD40/YVTN_repeat-like_dom_sf"/>
</dbReference>
<dbReference type="FunFam" id="2.130.10.10:FF:001417">
    <property type="entry name" value="WD repeat domain 90"/>
    <property type="match status" value="1"/>
</dbReference>
<evidence type="ECO:0000259" key="6">
    <source>
        <dbReference type="Pfam" id="PF23342"/>
    </source>
</evidence>
<proteinExistence type="predicted"/>
<dbReference type="PANTHER" id="PTHR13720">
    <property type="entry name" value="WD-40 REPEAT PROTEIN"/>
    <property type="match status" value="1"/>
</dbReference>
<dbReference type="PROSITE" id="PS00678">
    <property type="entry name" value="WD_REPEATS_1"/>
    <property type="match status" value="1"/>
</dbReference>
<reference evidence="8" key="3">
    <citation type="submission" date="2023-05" db="EMBL/GenBank/DDBJ databases">
        <authorList>
            <person name="Smith C.H."/>
        </authorList>
    </citation>
    <scope>NUCLEOTIDE SEQUENCE</scope>
    <source>
        <strain evidence="8">CHS0354</strain>
        <tissue evidence="8">Mantle</tissue>
    </source>
</reference>
<dbReference type="InterPro" id="IPR036322">
    <property type="entry name" value="WD40_repeat_dom_sf"/>
</dbReference>
<feature type="repeat" description="WD" evidence="3">
    <location>
        <begin position="703"/>
        <end position="744"/>
    </location>
</feature>
<evidence type="ECO:0008006" key="10">
    <source>
        <dbReference type="Google" id="ProtNLM"/>
    </source>
</evidence>
<feature type="repeat" description="WD" evidence="3">
    <location>
        <begin position="1630"/>
        <end position="1660"/>
    </location>
</feature>
<dbReference type="Pfam" id="PF00400">
    <property type="entry name" value="WD40"/>
    <property type="match status" value="3"/>
</dbReference>
<keyword evidence="9" id="KW-1185">Reference proteome</keyword>
<sequence length="1867" mass="207743">MSQLWQHPFVNLFKHFNISSWKKSTKEGEVSTVMDKTVKCTVYRITGSIPAGNYIQLPKTGSQSLGLTGRYFYLLFKPIPTKYFVVHIDVATHDNLVVRISFSNLFKEFKSTSTWLQFPFVCNASKGSIHALAAVGSKDHSGPAPMSTHWTILCLDFQYILSMYLNRKYSYIKGVRLCANMLVKNIFTSDLLYEPGMSFEQVKKSGGFPDGVAALPREMSFPVSRGERWQDLYDIIRFPNDASQKPFDSIQHSNLGGKKSESASGNTPRKVDIKKVDVSKCVTDRVSMIHNLTKGKQPRGKTFHVTSELPSVGVDDHVIQTDSREVHAFVDRDHDSIRFEEESRTMKHESISQIIPKKSTGHSLMPDPIIRLKRIVGFGGCTFREALWTLDGTMVVYPCHAIVVAMKINNGHQRFFIGHTDKVSCISMDGTSNLLASGQTGQLSVVRIWKFQSGECLALCKTHVHSLQNLSFSQKGNLLCGVGKDGQGRNMVVIWNTSKVTRSQEVTVMAKAHTDVDIIRMKVAAFDDTRMVSCGRDNIRLWRVKEGSLRSAPVNLGEHHMMEFSDVCFEAGYHSDKDPNDRLVYACSKSGHIFEIDIKKVSIHHVRRLLPTVSKSSKEKETFRSGIAINCLSVNEMFCVTGSDDGYLRLWPLDFAHVYLEAEHEGPVTAVDFTADGLKILAGTASGNLGILDVSTRSYTTVMRSHVDRIQCVAVDPYRKHIATVSNDRTIRVWDADTLQQLYDFSAQDDCPSTISYHPSRQIFACGFESGIVRVFNVQTTTMLAEHKQHRGKVTGLSFSPTGDYLYSCCSLGSLAQLDATSDRYPLLRLLGNTVARGEKYSPDALAVSPDGRRVAFVGPSEYTVTVVDAKTLEETLRIDITSLSTNQGARTSLDSALKVAYAPLNVNHLLVVTSNNKLLKFEGRTGRLLAEIDHIHRSGCTALSVTENGRHMATGGDKVIKIWDYSMKLDANFQVFIGHSENVSRVMFTPDGQGLLSVGEALYLWDFLATKPESPKEGREYREKNYFTAHAEKPFEHIKSPVRKSLGESFMDLPRRSPPRPTSVGSLGRIEDLSSIHKLSNEEDEDCVSITSEREEILVGPELRDQPKFHTKEKDDYNQVEIEENNSLMQPHIRYKSPIHTPIKKSAPSGRTPKKKQGSETPKPGAFKHFVQREKSFGMAQRRYTAPPNQAGLKLKAVIGYNGNGRSNMIWQPDTGVFAYTSGNIIILEDLNTSEQKHLAGHVEEISTIAMQNDCQVLASASGSFGMAGSQICIWDIHQLVCKKVLNHHEYDVVCLTYSRDDRFLISVGDFRDPTIVVWNTHSYGLLTTSRAAHPIHDLKWDPYTVNEFASVGQNGTVLFWLLDETSNNISLNVHEAELPDELFKTHHGGSRDPVEFTCLEYAGDSTLFIGSNNGNVSAWDTRHNSCFMHWEADSSEIDFLVCRGGQLLTGSKGRNLRMWSVVGVGEMRLPGDHNSMRNGGLTMEDEMNLDGSIVSLAFDDAMDMGIVGTSVGTLWYINWGERTSVRLVSGHKNKVNGLSVYENELLASCADDGGLRIWYINSREQVLQFQVKDQACTCLSFAPKSSGITSVPTNSQKPDKQVPYIVAGYSDGTVRMFDVNKVEMALKMHPHAVAVTAISFSSDGHMIISGGSDGLIAVSSPTTGMTVRVITDHKGTSITSIDVSNKQDQDMGISTPLLWLAASADRRVSVWSADWSKDFCELIDWLSFPAPAFTPDGSIIPKEDQVSFSRLPPSLAKFSPEEPDIIVYTGYGMNKQIQFYSLSQRKVVRTVALTHWSTSLDVVLDCPLVAVGANERLVKVVDYYEGSFQDFIGHNDSVQVVKFSQGGKFLLTASHSEIFVWEVTV</sequence>
<dbReference type="SMART" id="SM00320">
    <property type="entry name" value="WD40"/>
    <property type="match status" value="22"/>
</dbReference>
<dbReference type="PROSITE" id="PS50082">
    <property type="entry name" value="WD_REPEATS_2"/>
    <property type="match status" value="3"/>
</dbReference>
<dbReference type="SUPFAM" id="SSF50978">
    <property type="entry name" value="WD40 repeat-like"/>
    <property type="match status" value="4"/>
</dbReference>
<dbReference type="GO" id="GO:0005929">
    <property type="term" value="C:cilium"/>
    <property type="evidence" value="ECO:0007669"/>
    <property type="project" value="UniProtKB-ARBA"/>
</dbReference>
<evidence type="ECO:0000256" key="4">
    <source>
        <dbReference type="SAM" id="MobiDB-lite"/>
    </source>
</evidence>
<dbReference type="Gene3D" id="2.130.10.10">
    <property type="entry name" value="YVTN repeat-like/Quinoprotein amine dehydrogenase"/>
    <property type="match status" value="6"/>
</dbReference>
<evidence type="ECO:0000259" key="5">
    <source>
        <dbReference type="Pfam" id="PF05018"/>
    </source>
</evidence>
<name>A0AAE0VQB3_9BIVA</name>
<dbReference type="Pfam" id="PF23393">
    <property type="entry name" value="Beta-prop_WDR90_POC16_2nd"/>
    <property type="match status" value="1"/>
</dbReference>
<feature type="region of interest" description="Disordered" evidence="4">
    <location>
        <begin position="1050"/>
        <end position="1070"/>
    </location>
</feature>
<dbReference type="InterPro" id="IPR055440">
    <property type="entry name" value="Beta-prop_WDR90_4th"/>
</dbReference>
<dbReference type="InterPro" id="IPR007714">
    <property type="entry name" value="CFA20_dom"/>
</dbReference>
<accession>A0AAE0VQB3</accession>
<reference evidence="8" key="2">
    <citation type="journal article" date="2021" name="Genome Biol. Evol.">
        <title>Developing a high-quality reference genome for a parasitic bivalve with doubly uniparental inheritance (Bivalvia: Unionida).</title>
        <authorList>
            <person name="Smith C.H."/>
        </authorList>
    </citation>
    <scope>NUCLEOTIDE SEQUENCE</scope>
    <source>
        <strain evidence="8">CHS0354</strain>
        <tissue evidence="8">Mantle</tissue>
    </source>
</reference>
<keyword evidence="2" id="KW-0677">Repeat</keyword>
<dbReference type="InterPro" id="IPR055441">
    <property type="entry name" value="Beta-prop_WDR90_POC16_2nd"/>
</dbReference>
<feature type="domain" description="CFA20" evidence="5">
    <location>
        <begin position="142"/>
        <end position="194"/>
    </location>
</feature>
<dbReference type="FunFam" id="2.130.10.10:FF:001066">
    <property type="entry name" value="WD repeat domain 90"/>
    <property type="match status" value="1"/>
</dbReference>
<feature type="domain" description="WDR90/POC16 second beta-propeller" evidence="7">
    <location>
        <begin position="714"/>
        <end position="1007"/>
    </location>
</feature>
<dbReference type="PANTHER" id="PTHR13720:SF24">
    <property type="entry name" value="WD REPEAT-CONTAINING PROTEIN 90"/>
    <property type="match status" value="1"/>
</dbReference>
<dbReference type="GO" id="GO:0005814">
    <property type="term" value="C:centriole"/>
    <property type="evidence" value="ECO:0007669"/>
    <property type="project" value="TreeGrafter"/>
</dbReference>
<evidence type="ECO:0000256" key="3">
    <source>
        <dbReference type="PROSITE-ProRule" id="PRU00221"/>
    </source>
</evidence>
<gene>
    <name evidence="8" type="ORF">CHS0354_033187</name>
</gene>
<dbReference type="EMBL" id="JAEAOA010001951">
    <property type="protein sequence ID" value="KAK3586066.1"/>
    <property type="molecule type" value="Genomic_DNA"/>
</dbReference>
<dbReference type="InterPro" id="IPR050630">
    <property type="entry name" value="WD_repeat_EMAP"/>
</dbReference>
<dbReference type="Pfam" id="PF05018">
    <property type="entry name" value="CFA20_dom"/>
    <property type="match status" value="2"/>
</dbReference>
<protein>
    <recommendedName>
        <fullName evidence="10">WD repeat-containing protein 90</fullName>
    </recommendedName>
</protein>
<dbReference type="FunFam" id="2.130.10.10:FF:003525">
    <property type="entry name" value="WD repeat domain 90"/>
    <property type="match status" value="1"/>
</dbReference>
<evidence type="ECO:0000259" key="7">
    <source>
        <dbReference type="Pfam" id="PF23393"/>
    </source>
</evidence>
<feature type="domain" description="WDR90 4th beta-propeller" evidence="6">
    <location>
        <begin position="1545"/>
        <end position="1866"/>
    </location>
</feature>
<organism evidence="8 9">
    <name type="scientific">Potamilus streckersoni</name>
    <dbReference type="NCBI Taxonomy" id="2493646"/>
    <lineage>
        <taxon>Eukaryota</taxon>
        <taxon>Metazoa</taxon>
        <taxon>Spiralia</taxon>
        <taxon>Lophotrochozoa</taxon>
        <taxon>Mollusca</taxon>
        <taxon>Bivalvia</taxon>
        <taxon>Autobranchia</taxon>
        <taxon>Heteroconchia</taxon>
        <taxon>Palaeoheterodonta</taxon>
        <taxon>Unionida</taxon>
        <taxon>Unionoidea</taxon>
        <taxon>Unionidae</taxon>
        <taxon>Ambleminae</taxon>
        <taxon>Lampsilini</taxon>
        <taxon>Potamilus</taxon>
    </lineage>
</organism>
<dbReference type="Pfam" id="PF23342">
    <property type="entry name" value="WDR90_beta-prop_4th"/>
    <property type="match status" value="1"/>
</dbReference>
<feature type="repeat" description="WD" evidence="3">
    <location>
        <begin position="1530"/>
        <end position="1570"/>
    </location>
</feature>
<dbReference type="PROSITE" id="PS50294">
    <property type="entry name" value="WD_REPEATS_REGION"/>
    <property type="match status" value="2"/>
</dbReference>
<feature type="domain" description="CFA20" evidence="5">
    <location>
        <begin position="3"/>
        <end position="123"/>
    </location>
</feature>
<evidence type="ECO:0000313" key="8">
    <source>
        <dbReference type="EMBL" id="KAK3586066.1"/>
    </source>
</evidence>
<comment type="caution">
    <text evidence="8">The sequence shown here is derived from an EMBL/GenBank/DDBJ whole genome shotgun (WGS) entry which is preliminary data.</text>
</comment>